<reference evidence="1" key="1">
    <citation type="submission" date="2022-03" db="EMBL/GenBank/DDBJ databases">
        <authorList>
            <person name="Tunstrom K."/>
        </authorList>
    </citation>
    <scope>NUCLEOTIDE SEQUENCE</scope>
</reference>
<dbReference type="AlphaFoldDB" id="A0AAU9V2N3"/>
<comment type="caution">
    <text evidence="1">The sequence shown here is derived from an EMBL/GenBank/DDBJ whole genome shotgun (WGS) entry which is preliminary data.</text>
</comment>
<gene>
    <name evidence="1" type="ORF">EEDITHA_LOCUS19383</name>
</gene>
<dbReference type="EMBL" id="CAKOGL010000027">
    <property type="protein sequence ID" value="CAH2105074.1"/>
    <property type="molecule type" value="Genomic_DNA"/>
</dbReference>
<proteinExistence type="predicted"/>
<sequence>MPDTASHVVFPYRFLYHRIHGSSAVHSWNSQLLPQGDAVSGLLPGIDRRVTAAGVTGARGYDIVIVSSRIITGRGRGCLWGGSAGRGQRDAGCNYRPATLPPVVAQFPDESRAVRSRRDATPSHFR</sequence>
<name>A0AAU9V2N3_EUPED</name>
<organism evidence="1 2">
    <name type="scientific">Euphydryas editha</name>
    <name type="common">Edith's checkerspot</name>
    <dbReference type="NCBI Taxonomy" id="104508"/>
    <lineage>
        <taxon>Eukaryota</taxon>
        <taxon>Metazoa</taxon>
        <taxon>Ecdysozoa</taxon>
        <taxon>Arthropoda</taxon>
        <taxon>Hexapoda</taxon>
        <taxon>Insecta</taxon>
        <taxon>Pterygota</taxon>
        <taxon>Neoptera</taxon>
        <taxon>Endopterygota</taxon>
        <taxon>Lepidoptera</taxon>
        <taxon>Glossata</taxon>
        <taxon>Ditrysia</taxon>
        <taxon>Papilionoidea</taxon>
        <taxon>Nymphalidae</taxon>
        <taxon>Nymphalinae</taxon>
        <taxon>Euphydryas</taxon>
    </lineage>
</organism>
<protein>
    <submittedName>
        <fullName evidence="1">Uncharacterized protein</fullName>
    </submittedName>
</protein>
<evidence type="ECO:0000313" key="1">
    <source>
        <dbReference type="EMBL" id="CAH2105074.1"/>
    </source>
</evidence>
<keyword evidence="2" id="KW-1185">Reference proteome</keyword>
<dbReference type="Proteomes" id="UP001153954">
    <property type="component" value="Unassembled WGS sequence"/>
</dbReference>
<accession>A0AAU9V2N3</accession>
<evidence type="ECO:0000313" key="2">
    <source>
        <dbReference type="Proteomes" id="UP001153954"/>
    </source>
</evidence>